<dbReference type="PANTHER" id="PTHR43252">
    <property type="entry name" value="TRANSCRIPTIONAL REGULATOR YQJI"/>
    <property type="match status" value="1"/>
</dbReference>
<dbReference type="Pfam" id="PF03551">
    <property type="entry name" value="PadR"/>
    <property type="match status" value="1"/>
</dbReference>
<dbReference type="InterPro" id="IPR018309">
    <property type="entry name" value="Tscrpt_reg_PadR_C"/>
</dbReference>
<sequence length="180" mass="21262">MALTHAILSALIEKTCSGYDLAKRFDGSVGFFWRATHQQIYRELTKLEEEGLVSVERVVQESRPDKKLYIVTEKGQQFLSDWIAKPAKIAPVKDELLVKLFAGHLADKTAIAAELERHRHQHQNRLIEYQEIEQRYFHTPDQLSQDNRFRYLTLRWGMRYEREWLAWCEEAIAFLNETIP</sequence>
<keyword evidence="4" id="KW-1185">Reference proteome</keyword>
<dbReference type="InterPro" id="IPR036388">
    <property type="entry name" value="WH-like_DNA-bd_sf"/>
</dbReference>
<dbReference type="PANTHER" id="PTHR43252:SF4">
    <property type="entry name" value="TRANSCRIPTIONAL REGULATORY PROTEIN"/>
    <property type="match status" value="1"/>
</dbReference>
<evidence type="ECO:0000259" key="2">
    <source>
        <dbReference type="Pfam" id="PF10400"/>
    </source>
</evidence>
<feature type="domain" description="Transcription regulator PadR C-terminal" evidence="2">
    <location>
        <begin position="92"/>
        <end position="175"/>
    </location>
</feature>
<dbReference type="EMBL" id="JADEWZ010000015">
    <property type="protein sequence ID" value="MBE9116497.1"/>
    <property type="molecule type" value="Genomic_DNA"/>
</dbReference>
<evidence type="ECO:0000313" key="4">
    <source>
        <dbReference type="Proteomes" id="UP000654482"/>
    </source>
</evidence>
<dbReference type="RefSeq" id="WP_194029591.1">
    <property type="nucleotide sequence ID" value="NZ_JADEWZ010000015.1"/>
</dbReference>
<dbReference type="Gene3D" id="6.10.140.190">
    <property type="match status" value="1"/>
</dbReference>
<feature type="domain" description="Transcription regulator PadR N-terminal" evidence="1">
    <location>
        <begin position="7"/>
        <end position="80"/>
    </location>
</feature>
<dbReference type="Gene3D" id="1.10.10.10">
    <property type="entry name" value="Winged helix-like DNA-binding domain superfamily/Winged helix DNA-binding domain"/>
    <property type="match status" value="1"/>
</dbReference>
<dbReference type="SUPFAM" id="SSF46785">
    <property type="entry name" value="Winged helix' DNA-binding domain"/>
    <property type="match status" value="1"/>
</dbReference>
<evidence type="ECO:0000259" key="1">
    <source>
        <dbReference type="Pfam" id="PF03551"/>
    </source>
</evidence>
<protein>
    <submittedName>
        <fullName evidence="3">PadR family transcriptional regulator</fullName>
    </submittedName>
</protein>
<dbReference type="Pfam" id="PF10400">
    <property type="entry name" value="Vir_act_alpha_C"/>
    <property type="match status" value="1"/>
</dbReference>
<accession>A0A8J7DWI3</accession>
<organism evidence="3 4">
    <name type="scientific">Lusitaniella coriacea LEGE 07157</name>
    <dbReference type="NCBI Taxonomy" id="945747"/>
    <lineage>
        <taxon>Bacteria</taxon>
        <taxon>Bacillati</taxon>
        <taxon>Cyanobacteriota</taxon>
        <taxon>Cyanophyceae</taxon>
        <taxon>Spirulinales</taxon>
        <taxon>Lusitaniellaceae</taxon>
        <taxon>Lusitaniella</taxon>
    </lineage>
</organism>
<dbReference type="Proteomes" id="UP000654482">
    <property type="component" value="Unassembled WGS sequence"/>
</dbReference>
<dbReference type="InterPro" id="IPR036390">
    <property type="entry name" value="WH_DNA-bd_sf"/>
</dbReference>
<gene>
    <name evidence="3" type="ORF">IQ249_11355</name>
</gene>
<evidence type="ECO:0000313" key="3">
    <source>
        <dbReference type="EMBL" id="MBE9116497.1"/>
    </source>
</evidence>
<dbReference type="InterPro" id="IPR005149">
    <property type="entry name" value="Tscrpt_reg_PadR_N"/>
</dbReference>
<name>A0A8J7DWI3_9CYAN</name>
<proteinExistence type="predicted"/>
<comment type="caution">
    <text evidence="3">The sequence shown here is derived from an EMBL/GenBank/DDBJ whole genome shotgun (WGS) entry which is preliminary data.</text>
</comment>
<dbReference type="AlphaFoldDB" id="A0A8J7DWI3"/>
<reference evidence="3" key="1">
    <citation type="submission" date="2020-10" db="EMBL/GenBank/DDBJ databases">
        <authorList>
            <person name="Castelo-Branco R."/>
            <person name="Eusebio N."/>
            <person name="Adriana R."/>
            <person name="Vieira A."/>
            <person name="Brugerolle De Fraissinette N."/>
            <person name="Rezende De Castro R."/>
            <person name="Schneider M.P."/>
            <person name="Vasconcelos V."/>
            <person name="Leao P.N."/>
        </authorList>
    </citation>
    <scope>NUCLEOTIDE SEQUENCE</scope>
    <source>
        <strain evidence="3">LEGE 07157</strain>
    </source>
</reference>